<dbReference type="AlphaFoldDB" id="A0A072TPV1"/>
<dbReference type="HOGENOM" id="CLU_030701_1_0_1"/>
<keyword evidence="1" id="KW-1188">Viral release from host cell</keyword>
<feature type="compositionally biased region" description="Basic and acidic residues" evidence="2">
    <location>
        <begin position="28"/>
        <end position="46"/>
    </location>
</feature>
<dbReference type="Gene3D" id="3.40.50.300">
    <property type="entry name" value="P-loop containing nucleotide triphosphate hydrolases"/>
    <property type="match status" value="1"/>
</dbReference>
<name>A0A072TPV1_MEDTR</name>
<evidence type="ECO:0000313" key="4">
    <source>
        <dbReference type="EMBL" id="KEH15610.1"/>
    </source>
</evidence>
<feature type="domain" description="Terminase large subunit gp17-like C-terminal" evidence="3">
    <location>
        <begin position="449"/>
        <end position="597"/>
    </location>
</feature>
<dbReference type="Pfam" id="PF17289">
    <property type="entry name" value="Terminase_6C"/>
    <property type="match status" value="1"/>
</dbReference>
<evidence type="ECO:0000256" key="1">
    <source>
        <dbReference type="ARBA" id="ARBA00022612"/>
    </source>
</evidence>
<proteinExistence type="predicted"/>
<dbReference type="EMBL" id="KL403457">
    <property type="protein sequence ID" value="KEH15610.1"/>
    <property type="molecule type" value="Genomic_DNA"/>
</dbReference>
<reference evidence="4 5" key="1">
    <citation type="journal article" date="2011" name="Nature">
        <title>The Medicago genome provides insight into the evolution of rhizobial symbioses.</title>
        <authorList>
            <person name="Young N.D."/>
            <person name="Debelle F."/>
            <person name="Oldroyd G.E."/>
            <person name="Geurts R."/>
            <person name="Cannon S.B."/>
            <person name="Udvardi M.K."/>
            <person name="Benedito V.A."/>
            <person name="Mayer K.F."/>
            <person name="Gouzy J."/>
            <person name="Schoof H."/>
            <person name="Van de Peer Y."/>
            <person name="Proost S."/>
            <person name="Cook D.R."/>
            <person name="Meyers B.C."/>
            <person name="Spannagl M."/>
            <person name="Cheung F."/>
            <person name="De Mita S."/>
            <person name="Krishnakumar V."/>
            <person name="Gundlach H."/>
            <person name="Zhou S."/>
            <person name="Mudge J."/>
            <person name="Bharti A.K."/>
            <person name="Murray J.D."/>
            <person name="Naoumkina M.A."/>
            <person name="Rosen B."/>
            <person name="Silverstein K.A."/>
            <person name="Tang H."/>
            <person name="Rombauts S."/>
            <person name="Zhao P.X."/>
            <person name="Zhou P."/>
            <person name="Barbe V."/>
            <person name="Bardou P."/>
            <person name="Bechner M."/>
            <person name="Bellec A."/>
            <person name="Berger A."/>
            <person name="Berges H."/>
            <person name="Bidwell S."/>
            <person name="Bisseling T."/>
            <person name="Choisne N."/>
            <person name="Couloux A."/>
            <person name="Denny R."/>
            <person name="Deshpande S."/>
            <person name="Dai X."/>
            <person name="Doyle J.J."/>
            <person name="Dudez A.M."/>
            <person name="Farmer A.D."/>
            <person name="Fouteau S."/>
            <person name="Franken C."/>
            <person name="Gibelin C."/>
            <person name="Gish J."/>
            <person name="Goldstein S."/>
            <person name="Gonzalez A.J."/>
            <person name="Green P.J."/>
            <person name="Hallab A."/>
            <person name="Hartog M."/>
            <person name="Hua A."/>
            <person name="Humphray S.J."/>
            <person name="Jeong D.H."/>
            <person name="Jing Y."/>
            <person name="Jocker A."/>
            <person name="Kenton S.M."/>
            <person name="Kim D.J."/>
            <person name="Klee K."/>
            <person name="Lai H."/>
            <person name="Lang C."/>
            <person name="Lin S."/>
            <person name="Macmil S.L."/>
            <person name="Magdelenat G."/>
            <person name="Matthews L."/>
            <person name="McCorrison J."/>
            <person name="Monaghan E.L."/>
            <person name="Mun J.H."/>
            <person name="Najar F.Z."/>
            <person name="Nicholson C."/>
            <person name="Noirot C."/>
            <person name="O'Bleness M."/>
            <person name="Paule C.R."/>
            <person name="Poulain J."/>
            <person name="Prion F."/>
            <person name="Qin B."/>
            <person name="Qu C."/>
            <person name="Retzel E.F."/>
            <person name="Riddle C."/>
            <person name="Sallet E."/>
            <person name="Samain S."/>
            <person name="Samson N."/>
            <person name="Sanders I."/>
            <person name="Saurat O."/>
            <person name="Scarpelli C."/>
            <person name="Schiex T."/>
            <person name="Segurens B."/>
            <person name="Severin A.J."/>
            <person name="Sherrier D.J."/>
            <person name="Shi R."/>
            <person name="Sims S."/>
            <person name="Singer S.R."/>
            <person name="Sinharoy S."/>
            <person name="Sterck L."/>
            <person name="Viollet A."/>
            <person name="Wang B.B."/>
            <person name="Wang K."/>
            <person name="Wang M."/>
            <person name="Wang X."/>
            <person name="Warfsmann J."/>
            <person name="Weissenbach J."/>
            <person name="White D.D."/>
            <person name="White J.D."/>
            <person name="Wiley G.B."/>
            <person name="Wincker P."/>
            <person name="Xing Y."/>
            <person name="Yang L."/>
            <person name="Yao Z."/>
            <person name="Ying F."/>
            <person name="Zhai J."/>
            <person name="Zhou L."/>
            <person name="Zuber A."/>
            <person name="Denarie J."/>
            <person name="Dixon R.A."/>
            <person name="May G.D."/>
            <person name="Schwartz D.C."/>
            <person name="Rogers J."/>
            <person name="Quetier F."/>
            <person name="Town C.D."/>
            <person name="Roe B.A."/>
        </authorList>
    </citation>
    <scope>NUCLEOTIDE SEQUENCE [LARGE SCALE GENOMIC DNA]</scope>
    <source>
        <strain evidence="5">cv. Jemalong A17</strain>
    </source>
</reference>
<organism evidence="4 5">
    <name type="scientific">Medicago truncatula</name>
    <name type="common">Barrel medic</name>
    <name type="synonym">Medicago tribuloides</name>
    <dbReference type="NCBI Taxonomy" id="3880"/>
    <lineage>
        <taxon>Eukaryota</taxon>
        <taxon>Viridiplantae</taxon>
        <taxon>Streptophyta</taxon>
        <taxon>Embryophyta</taxon>
        <taxon>Tracheophyta</taxon>
        <taxon>Spermatophyta</taxon>
        <taxon>Magnoliopsida</taxon>
        <taxon>eudicotyledons</taxon>
        <taxon>Gunneridae</taxon>
        <taxon>Pentapetalae</taxon>
        <taxon>rosids</taxon>
        <taxon>fabids</taxon>
        <taxon>Fabales</taxon>
        <taxon>Fabaceae</taxon>
        <taxon>Papilionoideae</taxon>
        <taxon>50 kb inversion clade</taxon>
        <taxon>NPAAA clade</taxon>
        <taxon>Hologalegina</taxon>
        <taxon>IRL clade</taxon>
        <taxon>Trifolieae</taxon>
        <taxon>Medicago</taxon>
    </lineage>
</organism>
<dbReference type="Pfam" id="PF03237">
    <property type="entry name" value="Terminase_6N"/>
    <property type="match status" value="1"/>
</dbReference>
<dbReference type="Proteomes" id="UP000002051">
    <property type="component" value="Unassembled WGS sequence"/>
</dbReference>
<reference evidence="4 5" key="2">
    <citation type="journal article" date="2014" name="BMC Genomics">
        <title>An improved genome release (version Mt4.0) for the model legume Medicago truncatula.</title>
        <authorList>
            <person name="Tang H."/>
            <person name="Krishnakumar V."/>
            <person name="Bidwell S."/>
            <person name="Rosen B."/>
            <person name="Chan A."/>
            <person name="Zhou S."/>
            <person name="Gentzbittel L."/>
            <person name="Childs K.L."/>
            <person name="Yandell M."/>
            <person name="Gundlach H."/>
            <person name="Mayer K.F."/>
            <person name="Schwartz D.C."/>
            <person name="Town C.D."/>
        </authorList>
    </citation>
    <scope>GENOME REANNOTATION</scope>
    <source>
        <strain evidence="5">cv. Jemalong A17</strain>
    </source>
</reference>
<feature type="compositionally biased region" description="Basic residues" evidence="2">
    <location>
        <begin position="50"/>
        <end position="61"/>
    </location>
</feature>
<feature type="non-terminal residue" evidence="4">
    <location>
        <position position="617"/>
    </location>
</feature>
<feature type="non-terminal residue" evidence="4">
    <location>
        <position position="1"/>
    </location>
</feature>
<keyword evidence="5" id="KW-1185">Reference proteome</keyword>
<evidence type="ECO:0000259" key="3">
    <source>
        <dbReference type="Pfam" id="PF17289"/>
    </source>
</evidence>
<protein>
    <submittedName>
        <fullName evidence="4">Mu-like prophage flumu protein gp28</fullName>
    </submittedName>
</protein>
<dbReference type="Gene3D" id="3.30.420.240">
    <property type="match status" value="1"/>
</dbReference>
<dbReference type="InterPro" id="IPR035421">
    <property type="entry name" value="Terminase_6C"/>
</dbReference>
<evidence type="ECO:0000256" key="2">
    <source>
        <dbReference type="SAM" id="MobiDB-lite"/>
    </source>
</evidence>
<gene>
    <name evidence="4" type="ORF">MTR_0733s0010</name>
</gene>
<feature type="compositionally biased region" description="Low complexity" evidence="2">
    <location>
        <begin position="122"/>
        <end position="131"/>
    </location>
</feature>
<dbReference type="InterPro" id="IPR027417">
    <property type="entry name" value="P-loop_NTPase"/>
</dbReference>
<evidence type="ECO:0000313" key="5">
    <source>
        <dbReference type="Proteomes" id="UP000002051"/>
    </source>
</evidence>
<feature type="region of interest" description="Disordered" evidence="2">
    <location>
        <begin position="18"/>
        <end position="131"/>
    </location>
</feature>
<sequence>HDRRDSACAGAARRREHFALGDGTLRQDCARVDGEVSPRAGSREGLARPARSRTERRRRASSARDAARRCVPDVEHHGRVGQPGQADGSHAAGEGAERPGRRQQGQRLDRAQDAAGPRRRAQGIAGRAGEVAAGGRQAGRCVCRHHGEDSRRIGDCVMAERKGNAKILPADPEAIFLPFQSKWIKDDSRLKLMEKSRQIGISWSTAYKADERTAAAGARHDQWVSSRDDLQARLFIEDCKMWAQVMNQAARDLGEVVLDEKNKLTAYVLEFASGKRIHSMSSNPDAQAGKRGGRILDEFALHPDPRKLWAIAYPGITWGGSMELISTHRGSHNFFNQLIREVREKDNPKNISLHRVTLQDALEQGFLYRLQQMLPADAEQQAMDEAAYFDFVRKGCADEESFLQEYCCEPADDDAKFLEYGLITSCEYSNGTQWQRSLTDPVQGRLYCGVDIARKRNLTVLWVVEQLGDVLYTRHVEAMRNMRKSAQEKILWPWFERCDRICIDATGLGIGWSDDAQDQFGEHRVEAVTFTGPVKESLAYALRGSMEDSGIRIHYDPEVRADLRKVKKVVTAAGNIRFIAEDDEAGHADHFWALALAKHAASSPAAPMEFASNGPVV</sequence>
<feature type="compositionally biased region" description="Basic and acidic residues" evidence="2">
    <location>
        <begin position="65"/>
        <end position="78"/>
    </location>
</feature>
<accession>A0A072TPV1</accession>